<evidence type="ECO:0000313" key="2">
    <source>
        <dbReference type="Proteomes" id="UP001187471"/>
    </source>
</evidence>
<evidence type="ECO:0000313" key="1">
    <source>
        <dbReference type="EMBL" id="KAK2991190.1"/>
    </source>
</evidence>
<proteinExistence type="predicted"/>
<reference evidence="1" key="1">
    <citation type="submission" date="2022-12" db="EMBL/GenBank/DDBJ databases">
        <title>Draft genome assemblies for two species of Escallonia (Escalloniales).</title>
        <authorList>
            <person name="Chanderbali A."/>
            <person name="Dervinis C."/>
            <person name="Anghel I."/>
            <person name="Soltis D."/>
            <person name="Soltis P."/>
            <person name="Zapata F."/>
        </authorList>
    </citation>
    <scope>NUCLEOTIDE SEQUENCE</scope>
    <source>
        <strain evidence="1">UCBG92.1500</strain>
        <tissue evidence="1">Leaf</tissue>
    </source>
</reference>
<dbReference type="Proteomes" id="UP001187471">
    <property type="component" value="Unassembled WGS sequence"/>
</dbReference>
<organism evidence="1 2">
    <name type="scientific">Escallonia rubra</name>
    <dbReference type="NCBI Taxonomy" id="112253"/>
    <lineage>
        <taxon>Eukaryota</taxon>
        <taxon>Viridiplantae</taxon>
        <taxon>Streptophyta</taxon>
        <taxon>Embryophyta</taxon>
        <taxon>Tracheophyta</taxon>
        <taxon>Spermatophyta</taxon>
        <taxon>Magnoliopsida</taxon>
        <taxon>eudicotyledons</taxon>
        <taxon>Gunneridae</taxon>
        <taxon>Pentapetalae</taxon>
        <taxon>asterids</taxon>
        <taxon>campanulids</taxon>
        <taxon>Escalloniales</taxon>
        <taxon>Escalloniaceae</taxon>
        <taxon>Escallonia</taxon>
    </lineage>
</organism>
<accession>A0AA88RX74</accession>
<gene>
    <name evidence="1" type="ORF">RJ640_002304</name>
</gene>
<dbReference type="EMBL" id="JAVXUO010000557">
    <property type="protein sequence ID" value="KAK2991190.1"/>
    <property type="molecule type" value="Genomic_DNA"/>
</dbReference>
<keyword evidence="2" id="KW-1185">Reference proteome</keyword>
<sequence>MSCTPQGAMKLGIGVTPLTVQFLLTGGPQSLLPIKQEALKPWIWVPDGICPDKLLNDKFRQLKKVRIEMLEGISPESWFLEKSRDSRNFMSPIFFGIIPVRRFPDRLSDRSLTKLSHRYFSVEAVVAQVQRSQVTKITHGAWYVPLQIVVFQCYIYQRRPVPPTIGNIS</sequence>
<comment type="caution">
    <text evidence="1">The sequence shown here is derived from an EMBL/GenBank/DDBJ whole genome shotgun (WGS) entry which is preliminary data.</text>
</comment>
<name>A0AA88RX74_9ASTE</name>
<dbReference type="AlphaFoldDB" id="A0AA88RX74"/>
<protein>
    <submittedName>
        <fullName evidence="1">Uncharacterized protein</fullName>
    </submittedName>
</protein>